<dbReference type="KEGG" id="lpy:FIV34_11845"/>
<dbReference type="OrthoDB" id="8688136at2"/>
<evidence type="ECO:0000313" key="2">
    <source>
        <dbReference type="EMBL" id="QDE39853.1"/>
    </source>
</evidence>
<dbReference type="InterPro" id="IPR016181">
    <property type="entry name" value="Acyl_CoA_acyltransferase"/>
</dbReference>
<dbReference type="GO" id="GO:0016747">
    <property type="term" value="F:acyltransferase activity, transferring groups other than amino-acyl groups"/>
    <property type="evidence" value="ECO:0007669"/>
    <property type="project" value="InterPro"/>
</dbReference>
<dbReference type="Gene3D" id="3.40.630.30">
    <property type="match status" value="1"/>
</dbReference>
<dbReference type="AlphaFoldDB" id="A0A4Y5Z681"/>
<keyword evidence="2" id="KW-0808">Transferase</keyword>
<name>A0A4Y5Z681_9GAMM</name>
<sequence>MTDPQTMPHSPDEPDGVMFEHVRSGLRASVTVESIGSSFPDDGQAIAITVRAAHPPDGDMATAMMLKVDWQAPNDFDEGAALLGAGRIEVEEAFRGHGIGTLAAAVAIEWLRSLPSVPLSNIILAPEDATEDNIARRRRFYEKMGIRFSWVEEGVEGQATRMATHDLVANLSSWLER</sequence>
<dbReference type="InterPro" id="IPR000182">
    <property type="entry name" value="GNAT_dom"/>
</dbReference>
<feature type="domain" description="N-acetyltransferase" evidence="1">
    <location>
        <begin position="86"/>
        <end position="145"/>
    </location>
</feature>
<proteinExistence type="predicted"/>
<evidence type="ECO:0000259" key="1">
    <source>
        <dbReference type="Pfam" id="PF00583"/>
    </source>
</evidence>
<evidence type="ECO:0000313" key="3">
    <source>
        <dbReference type="Proteomes" id="UP000316093"/>
    </source>
</evidence>
<dbReference type="Proteomes" id="UP000316093">
    <property type="component" value="Chromosome"/>
</dbReference>
<gene>
    <name evidence="2" type="ORF">FIV34_11845</name>
</gene>
<reference evidence="2 3" key="1">
    <citation type="submission" date="2019-06" db="EMBL/GenBank/DDBJ databases">
        <title>A complete genome sequence for Luteibacter pinisoli MAH-14.</title>
        <authorList>
            <person name="Baltrus D.A."/>
        </authorList>
    </citation>
    <scope>NUCLEOTIDE SEQUENCE [LARGE SCALE GENOMIC DNA]</scope>
    <source>
        <strain evidence="2 3">MAH-14</strain>
    </source>
</reference>
<dbReference type="SUPFAM" id="SSF55729">
    <property type="entry name" value="Acyl-CoA N-acyltransferases (Nat)"/>
    <property type="match status" value="1"/>
</dbReference>
<organism evidence="2 3">
    <name type="scientific">Luteibacter pinisoli</name>
    <dbReference type="NCBI Taxonomy" id="2589080"/>
    <lineage>
        <taxon>Bacteria</taxon>
        <taxon>Pseudomonadati</taxon>
        <taxon>Pseudomonadota</taxon>
        <taxon>Gammaproteobacteria</taxon>
        <taxon>Lysobacterales</taxon>
        <taxon>Rhodanobacteraceae</taxon>
        <taxon>Luteibacter</taxon>
    </lineage>
</organism>
<protein>
    <submittedName>
        <fullName evidence="2">GNAT family N-acetyltransferase</fullName>
    </submittedName>
</protein>
<dbReference type="EMBL" id="CP041046">
    <property type="protein sequence ID" value="QDE39853.1"/>
    <property type="molecule type" value="Genomic_DNA"/>
</dbReference>
<dbReference type="RefSeq" id="WP_139982991.1">
    <property type="nucleotide sequence ID" value="NZ_CP041046.1"/>
</dbReference>
<dbReference type="Pfam" id="PF00583">
    <property type="entry name" value="Acetyltransf_1"/>
    <property type="match status" value="1"/>
</dbReference>
<accession>A0A4Y5Z681</accession>
<keyword evidence="3" id="KW-1185">Reference proteome</keyword>